<dbReference type="Proteomes" id="UP000315388">
    <property type="component" value="Unassembled WGS sequence"/>
</dbReference>
<evidence type="ECO:0008006" key="3">
    <source>
        <dbReference type="Google" id="ProtNLM"/>
    </source>
</evidence>
<evidence type="ECO:0000313" key="2">
    <source>
        <dbReference type="Proteomes" id="UP000315388"/>
    </source>
</evidence>
<evidence type="ECO:0000313" key="1">
    <source>
        <dbReference type="EMBL" id="TPF73961.1"/>
    </source>
</evidence>
<dbReference type="EMBL" id="VEWJ01000021">
    <property type="protein sequence ID" value="TPF73961.1"/>
    <property type="molecule type" value="Genomic_DNA"/>
</dbReference>
<sequence>MFMERLVQYIMPMIHSDIVPSNIVNNIPQLDYVNPSDLYICNDYINRLSEKSIRLIKKIASEWQWLAFKPPTVTKSGAHLEVVDGYHTVIAAITHGGIPEIPVLIVDQCDKAMRASALVRKTRDDPKPSPIELYYTLLEAGDEDALTVHNICQRAKINILVRPPSDGGFQVGDTLALATIKGLLRRRYAMGARRVLAKLAPVSAGMIRAIEHLLYSTEYRNQITENDLPDIIIGLGGRLATEAKRFSEEHKILQWRAIASIIFMNRRKNKK</sequence>
<protein>
    <recommendedName>
        <fullName evidence="3">ParB/Sulfiredoxin domain-containing protein</fullName>
    </recommendedName>
</protein>
<name>A0A502BJW1_9HYPH</name>
<proteinExistence type="predicted"/>
<organism evidence="1 2">
    <name type="scientific">Brucella gallinifaecis</name>
    <dbReference type="NCBI Taxonomy" id="215590"/>
    <lineage>
        <taxon>Bacteria</taxon>
        <taxon>Pseudomonadati</taxon>
        <taxon>Pseudomonadota</taxon>
        <taxon>Alphaproteobacteria</taxon>
        <taxon>Hyphomicrobiales</taxon>
        <taxon>Brucellaceae</taxon>
        <taxon>Brucella/Ochrobactrum group</taxon>
        <taxon>Brucella</taxon>
    </lineage>
</organism>
<gene>
    <name evidence="1" type="ORF">FHY56_16960</name>
</gene>
<reference evidence="1 2" key="1">
    <citation type="journal article" date="2003" name="Int. J. Syst. Evol. Microbiol.">
        <title>Towards a standardized format for the description of a novel species (of an established genus): Ochrobactrum gallinifaecis sp. nov.</title>
        <authorList>
            <person name="Kampfer P."/>
            <person name="Buczolits S."/>
            <person name="Albrecht A."/>
            <person name="Busse H.J."/>
            <person name="Stackebrandt E."/>
        </authorList>
    </citation>
    <scope>NUCLEOTIDE SEQUENCE [LARGE SCALE GENOMIC DNA]</scope>
    <source>
        <strain evidence="1 2">ISO 196</strain>
    </source>
</reference>
<keyword evidence="2" id="KW-1185">Reference proteome</keyword>
<dbReference type="AlphaFoldDB" id="A0A502BJW1"/>
<accession>A0A502BJW1</accession>
<comment type="caution">
    <text evidence="1">The sequence shown here is derived from an EMBL/GenBank/DDBJ whole genome shotgun (WGS) entry which is preliminary data.</text>
</comment>